<dbReference type="GO" id="GO:0008270">
    <property type="term" value="F:zinc ion binding"/>
    <property type="evidence" value="ECO:0007669"/>
    <property type="project" value="InterPro"/>
</dbReference>
<reference evidence="2 3" key="1">
    <citation type="submission" date="2019-08" db="EMBL/GenBank/DDBJ databases">
        <authorList>
            <person name="Kuhnert P."/>
        </authorList>
    </citation>
    <scope>NUCLEOTIDE SEQUENCE [LARGE SCALE GENOMIC DNA]</scope>
    <source>
        <strain evidence="2 3">B36.5</strain>
    </source>
</reference>
<dbReference type="PANTHER" id="PTHR39639">
    <property type="entry name" value="CHROMOSOME 16, WHOLE GENOME SHOTGUN SEQUENCE"/>
    <property type="match status" value="1"/>
</dbReference>
<dbReference type="PANTHER" id="PTHR39639:SF1">
    <property type="entry name" value="DUF262 DOMAIN-CONTAINING PROTEIN"/>
    <property type="match status" value="1"/>
</dbReference>
<sequence length="361" mass="42373">MKIELKEITIKELVDQYKDNEEGGVTGYGGKLDIRPPYQREFIYKDKQRDAVIRTITMDFPLNVMYWAVREDGSFEVIDGQQRTISICQYVSGDFAYLFRYFHNLQKDEQEQILNYKLMVYFCTGSDSEKLEWFKTINIAGEKLTDQELRNAVYFGPWVTDAKKYFSKNNCPAYAIGCDYLDGSPIRQDFLETAIKWISKGNIEEYMALHQNDANALALWQYFQSVITWISGTFTQKRIKFMKGVDWGSLYNSYKDKVFNTDEIEEETVKLIQDDDVQKKKGIYPYILTRDEKYLSIRAFTDSQKQKAYEKQKGICKDCGNHFEIEEMEGDHILPWKDGGKTIDENLQMLCKNCNRIKSDK</sequence>
<accession>A0AAE6IVG4</accession>
<dbReference type="Proteomes" id="UP000323594">
    <property type="component" value="Chromosome"/>
</dbReference>
<gene>
    <name evidence="2" type="ORF">FUT82_14575</name>
</gene>
<dbReference type="InterPro" id="IPR003615">
    <property type="entry name" value="HNH_nuc"/>
</dbReference>
<dbReference type="AlphaFoldDB" id="A0AAE6IVG4"/>
<protein>
    <submittedName>
        <fullName evidence="2">DUF262 domain-containing protein</fullName>
    </submittedName>
</protein>
<name>A0AAE6IVG4_TREPH</name>
<dbReference type="RefSeq" id="WP_148884615.1">
    <property type="nucleotide sequence ID" value="NZ_CP042817.1"/>
</dbReference>
<feature type="domain" description="HNH nuclease" evidence="1">
    <location>
        <begin position="305"/>
        <end position="356"/>
    </location>
</feature>
<dbReference type="InterPro" id="IPR002711">
    <property type="entry name" value="HNH"/>
</dbReference>
<dbReference type="GO" id="GO:0003676">
    <property type="term" value="F:nucleic acid binding"/>
    <property type="evidence" value="ECO:0007669"/>
    <property type="project" value="InterPro"/>
</dbReference>
<dbReference type="Pfam" id="PF03235">
    <property type="entry name" value="GmrSD_N"/>
    <property type="match status" value="1"/>
</dbReference>
<organism evidence="2 3">
    <name type="scientific">Treponema phagedenis</name>
    <dbReference type="NCBI Taxonomy" id="162"/>
    <lineage>
        <taxon>Bacteria</taxon>
        <taxon>Pseudomonadati</taxon>
        <taxon>Spirochaetota</taxon>
        <taxon>Spirochaetia</taxon>
        <taxon>Spirochaetales</taxon>
        <taxon>Treponemataceae</taxon>
        <taxon>Treponema</taxon>
    </lineage>
</organism>
<evidence type="ECO:0000259" key="1">
    <source>
        <dbReference type="SMART" id="SM00507"/>
    </source>
</evidence>
<dbReference type="SMART" id="SM00507">
    <property type="entry name" value="HNHc"/>
    <property type="match status" value="1"/>
</dbReference>
<proteinExistence type="predicted"/>
<dbReference type="Pfam" id="PF01844">
    <property type="entry name" value="HNH"/>
    <property type="match status" value="1"/>
</dbReference>
<dbReference type="Gene3D" id="1.10.30.50">
    <property type="match status" value="1"/>
</dbReference>
<dbReference type="EMBL" id="CP042817">
    <property type="protein sequence ID" value="QEJ99095.1"/>
    <property type="molecule type" value="Genomic_DNA"/>
</dbReference>
<evidence type="ECO:0000313" key="2">
    <source>
        <dbReference type="EMBL" id="QEJ99095.1"/>
    </source>
</evidence>
<dbReference type="InterPro" id="IPR004919">
    <property type="entry name" value="GmrSD_N"/>
</dbReference>
<dbReference type="GO" id="GO:0004519">
    <property type="term" value="F:endonuclease activity"/>
    <property type="evidence" value="ECO:0007669"/>
    <property type="project" value="InterPro"/>
</dbReference>
<evidence type="ECO:0000313" key="3">
    <source>
        <dbReference type="Proteomes" id="UP000323594"/>
    </source>
</evidence>
<dbReference type="CDD" id="cd00085">
    <property type="entry name" value="HNHc"/>
    <property type="match status" value="1"/>
</dbReference>
<dbReference type="REBASE" id="373700">
    <property type="entry name" value="TphB365ORF14575P"/>
</dbReference>